<dbReference type="Pfam" id="PF14722">
    <property type="entry name" value="KRAP_IP3R_bind"/>
    <property type="match status" value="1"/>
</dbReference>
<dbReference type="AlphaFoldDB" id="A0AAN8KVI0"/>
<comment type="caution">
    <text evidence="4">The sequence shown here is derived from an EMBL/GenBank/DDBJ whole genome shotgun (WGS) entry which is preliminary data.</text>
</comment>
<evidence type="ECO:0000259" key="3">
    <source>
        <dbReference type="SMART" id="SM01257"/>
    </source>
</evidence>
<dbReference type="InterPro" id="IPR043444">
    <property type="entry name" value="TESPA1-like"/>
</dbReference>
<feature type="domain" description="ITPR-interacting" evidence="3">
    <location>
        <begin position="118"/>
        <end position="264"/>
    </location>
</feature>
<feature type="compositionally biased region" description="Low complexity" evidence="2">
    <location>
        <begin position="264"/>
        <end position="278"/>
    </location>
</feature>
<evidence type="ECO:0000256" key="1">
    <source>
        <dbReference type="ARBA" id="ARBA00023054"/>
    </source>
</evidence>
<proteinExistence type="predicted"/>
<dbReference type="Proteomes" id="UP001356427">
    <property type="component" value="Unassembled WGS sequence"/>
</dbReference>
<feature type="region of interest" description="Disordered" evidence="2">
    <location>
        <begin position="419"/>
        <end position="517"/>
    </location>
</feature>
<feature type="compositionally biased region" description="Low complexity" evidence="2">
    <location>
        <begin position="698"/>
        <end position="731"/>
    </location>
</feature>
<evidence type="ECO:0000313" key="5">
    <source>
        <dbReference type="Proteomes" id="UP001356427"/>
    </source>
</evidence>
<accession>A0AAN8KVI0</accession>
<keyword evidence="1" id="KW-0175">Coiled coil</keyword>
<keyword evidence="5" id="KW-1185">Reference proteome</keyword>
<dbReference type="PANTHER" id="PTHR17469">
    <property type="entry name" value="SPERM SPECIFIC ANTIGEN 2-RELATED"/>
    <property type="match status" value="1"/>
</dbReference>
<dbReference type="GO" id="GO:0005102">
    <property type="term" value="F:signaling receptor binding"/>
    <property type="evidence" value="ECO:0007669"/>
    <property type="project" value="InterPro"/>
</dbReference>
<feature type="compositionally biased region" description="Pro residues" evidence="2">
    <location>
        <begin position="462"/>
        <end position="471"/>
    </location>
</feature>
<dbReference type="SMART" id="SM01257">
    <property type="entry name" value="KRAP_IP3R_bind"/>
    <property type="match status" value="1"/>
</dbReference>
<feature type="compositionally biased region" description="Low complexity" evidence="2">
    <location>
        <begin position="803"/>
        <end position="862"/>
    </location>
</feature>
<feature type="compositionally biased region" description="Polar residues" evidence="2">
    <location>
        <begin position="669"/>
        <end position="678"/>
    </location>
</feature>
<feature type="region of interest" description="Disordered" evidence="2">
    <location>
        <begin position="346"/>
        <end position="366"/>
    </location>
</feature>
<feature type="region of interest" description="Disordered" evidence="2">
    <location>
        <begin position="641"/>
        <end position="916"/>
    </location>
</feature>
<dbReference type="EMBL" id="JAGTTL010000037">
    <property type="protein sequence ID" value="KAK6292945.1"/>
    <property type="molecule type" value="Genomic_DNA"/>
</dbReference>
<dbReference type="Pfam" id="PF14723">
    <property type="entry name" value="SSFA2_C"/>
    <property type="match status" value="1"/>
</dbReference>
<organism evidence="4 5">
    <name type="scientific">Coregonus suidteri</name>
    <dbReference type="NCBI Taxonomy" id="861788"/>
    <lineage>
        <taxon>Eukaryota</taxon>
        <taxon>Metazoa</taxon>
        <taxon>Chordata</taxon>
        <taxon>Craniata</taxon>
        <taxon>Vertebrata</taxon>
        <taxon>Euteleostomi</taxon>
        <taxon>Actinopterygii</taxon>
        <taxon>Neopterygii</taxon>
        <taxon>Teleostei</taxon>
        <taxon>Protacanthopterygii</taxon>
        <taxon>Salmoniformes</taxon>
        <taxon>Salmonidae</taxon>
        <taxon>Coregoninae</taxon>
        <taxon>Coregonus</taxon>
    </lineage>
</organism>
<feature type="compositionally biased region" description="Polar residues" evidence="2">
    <location>
        <begin position="745"/>
        <end position="762"/>
    </location>
</feature>
<gene>
    <name evidence="4" type="ORF">J4Q44_G00364460</name>
</gene>
<reference evidence="4 5" key="1">
    <citation type="submission" date="2021-04" db="EMBL/GenBank/DDBJ databases">
        <authorList>
            <person name="De Guttry C."/>
            <person name="Zahm M."/>
            <person name="Klopp C."/>
            <person name="Cabau C."/>
            <person name="Louis A."/>
            <person name="Berthelot C."/>
            <person name="Parey E."/>
            <person name="Roest Crollius H."/>
            <person name="Montfort J."/>
            <person name="Robinson-Rechavi M."/>
            <person name="Bucao C."/>
            <person name="Bouchez O."/>
            <person name="Gislard M."/>
            <person name="Lluch J."/>
            <person name="Milhes M."/>
            <person name="Lampietro C."/>
            <person name="Lopez Roques C."/>
            <person name="Donnadieu C."/>
            <person name="Braasch I."/>
            <person name="Desvignes T."/>
            <person name="Postlethwait J."/>
            <person name="Bobe J."/>
            <person name="Wedekind C."/>
            <person name="Guiguen Y."/>
        </authorList>
    </citation>
    <scope>NUCLEOTIDE SEQUENCE [LARGE SCALE GENOMIC DNA]</scope>
    <source>
        <strain evidence="4">Cs_M1</strain>
        <tissue evidence="4">Blood</tissue>
    </source>
</reference>
<protein>
    <recommendedName>
        <fullName evidence="3">ITPR-interacting domain-containing protein</fullName>
    </recommendedName>
</protein>
<evidence type="ECO:0000256" key="2">
    <source>
        <dbReference type="SAM" id="MobiDB-lite"/>
    </source>
</evidence>
<feature type="compositionally biased region" description="Acidic residues" evidence="2">
    <location>
        <begin position="1006"/>
        <end position="1018"/>
    </location>
</feature>
<feature type="compositionally biased region" description="Polar residues" evidence="2">
    <location>
        <begin position="880"/>
        <end position="897"/>
    </location>
</feature>
<sequence>MFTNIDTRMAAEGATEKRANLVASKVMWSNRDDIPMSAPEQSHGSDRAGICRQNSVQQWLRSHEADAKPDHTREAAAGLLKRNASSEDDLALGVEASLYGKQGVRTVQEFLRSSRSSPVLTRWNSLTSAFSAQSAPLSVMDVLNLWSDDPEEVLLDLGFGCDEPDVSGRIPARFINNQSSARGINIQVFLDAQKNRMDIENPDVSNRFRQLEVLQQVTTAFSSLVGGASTDSPSQSGVPALASAEAREKRKRMGMLLRRVSRKTLSQTQIQTQDSQDTNPTPHSPVAHLQQPPAGLPDRRTPLKRARQGLAESICLTPLVEEQGLASEAPESPSVPQQAQEGTLRLEVGKEYQPLTSSGIPTRKKSHGEARESFEMEEIQSFDEGSISGSYMGASDTTAVCVMRTNSCQSDSSGFLEEPFIPSFSQHPSPGPELMKALSGISGGSTDSQITVRGASLDRPSPITPSPPSSPPSTSLDPSSPSLSTCHPRPESPLDRPETTSPTEETPRHQDSPTAHSLLSASPDALEMTNSAFGLRPSLMEKTVTGEDGFSSDCGAPCHKPDSPLRHVIIIMKTDTETEHFTVESKEAVPIVGEENNIAEQSGNVQTETEAVGDQDTDCSGSHEGPLMDSVVLVQMKKETEMKTEVQNSSGSEGPVLGPVAVPEVVDQGSETGSVCQDRSSEDPLLGSDPNLSAELIPASSLSPAEPLSVSSPSPVHWETGGSEISEGSSSLVVHEPVPPPDQPTNPSTDPSTDSPTGPALTSPSEQVSPPSPSPASSPPPSPSPASSPPPSPSPASCPHPSPASASAFPAASSSSPTQAPSPIPNHSLSTLTTTPTPTSSSIPNSPSAHSLTVAPSQTPAPAQAPTPVIPHRGAFRSGRSVSVQMPSSLPSVSHSAIRSGGVPNTPSPLGLSFESRPLTDLTLRQRRSSFSRKAWSDAEASHFAEHGNTAVAMAKAVMTPETISLPSPCPSPSLSSSNRWLSRDGSRRSGSSQMKSTSLDTGVWQEEEGEEVGDEEEDRRWERALFSGLSCCCSCDNRCSCCSQNNRLKPSSASAFPYSLDELEGMMRCMRKFRCVLTDIEEQLSENQASVYSSLSDTDREEVRDILELRRAVKQEAGELELQLTDLVHRYDDSFKMKMHRLLDEQSHLYTQLRLLPLTPTTTSTPGSASSRSMATQCCLLPWLPLTDMSRPCPSSQATWELESRPTLTDSGSMGQRLKHGSTGTKPDKLDIVGFIQRLKESIRHSVNTDSLE</sequence>
<feature type="region of interest" description="Disordered" evidence="2">
    <location>
        <begin position="964"/>
        <end position="1019"/>
    </location>
</feature>
<dbReference type="InterPro" id="IPR029326">
    <property type="entry name" value="SSFA2_C"/>
</dbReference>
<evidence type="ECO:0000313" key="4">
    <source>
        <dbReference type="EMBL" id="KAK6292945.1"/>
    </source>
</evidence>
<name>A0AAN8KVI0_9TELE</name>
<feature type="compositionally biased region" description="Basic and acidic residues" evidence="2">
    <location>
        <begin position="488"/>
        <end position="498"/>
    </location>
</feature>
<feature type="region of interest" description="Disordered" evidence="2">
    <location>
        <begin position="1196"/>
        <end position="1226"/>
    </location>
</feature>
<feature type="region of interest" description="Disordered" evidence="2">
    <location>
        <begin position="225"/>
        <end position="301"/>
    </location>
</feature>
<dbReference type="PANTHER" id="PTHR17469:SF14">
    <property type="entry name" value="PROTEIN ITPRID1"/>
    <property type="match status" value="1"/>
</dbReference>
<dbReference type="InterPro" id="IPR029325">
    <property type="entry name" value="ITPR-bd"/>
</dbReference>
<feature type="compositionally biased region" description="Low complexity" evidence="2">
    <location>
        <begin position="472"/>
        <end position="485"/>
    </location>
</feature>
<feature type="compositionally biased region" description="Pro residues" evidence="2">
    <location>
        <begin position="770"/>
        <end position="802"/>
    </location>
</feature>